<protein>
    <submittedName>
        <fullName evidence="2">KinB-signaling pathway activation protein</fullName>
    </submittedName>
</protein>
<sequence length="208" mass="23766">MNSRNLVRLFITTLLLGGVTAGIVGFVARWDEYRSLFASGDVGELFMTFFWLVGVGFIFSVISQMGFFAYLTIHRFGLGIFKTVKLWNAVQIVLIVFVLFDVVYFRFTAFSDGEGITGYIGWAIVLLAVGLIMAYLKMKQTNKQAFIPALFFMIVVTAVEWVPVLRINDNSWMYFMLIPLLICNSYQLLILTKLNEMSMKELALKRKK</sequence>
<gene>
    <name evidence="2" type="ORF">D0469_11525</name>
</gene>
<accession>A0A372LNS1</accession>
<name>A0A372LNS1_9BACI</name>
<feature type="transmembrane region" description="Helical" evidence="1">
    <location>
        <begin position="85"/>
        <end position="107"/>
    </location>
</feature>
<feature type="transmembrane region" description="Helical" evidence="1">
    <location>
        <begin position="171"/>
        <end position="191"/>
    </location>
</feature>
<dbReference type="Pfam" id="PF14089">
    <property type="entry name" value="KbaA"/>
    <property type="match status" value="1"/>
</dbReference>
<keyword evidence="1" id="KW-0472">Membrane</keyword>
<dbReference type="AlphaFoldDB" id="A0A372LNS1"/>
<dbReference type="SMART" id="SM01251">
    <property type="entry name" value="KbaA"/>
    <property type="match status" value="1"/>
</dbReference>
<feature type="transmembrane region" description="Helical" evidence="1">
    <location>
        <begin position="48"/>
        <end position="73"/>
    </location>
</feature>
<reference evidence="2 3" key="1">
    <citation type="submission" date="2018-08" db="EMBL/GenBank/DDBJ databases">
        <title>Bacillus chawlae sp. nov., Bacillus glennii sp. nov., and Bacillus saganii sp. nov. Isolated from the Vehicle Assembly Building at Kennedy Space Center where the Viking Spacecraft were Assembled.</title>
        <authorList>
            <person name="Seuylemezian A."/>
            <person name="Vaishampayan P."/>
        </authorList>
    </citation>
    <scope>NUCLEOTIDE SEQUENCE [LARGE SCALE GENOMIC DNA]</scope>
    <source>
        <strain evidence="2 3">V47-23a</strain>
    </source>
</reference>
<dbReference type="Proteomes" id="UP000264541">
    <property type="component" value="Unassembled WGS sequence"/>
</dbReference>
<feature type="transmembrane region" description="Helical" evidence="1">
    <location>
        <begin position="145"/>
        <end position="165"/>
    </location>
</feature>
<dbReference type="RefSeq" id="WP_117326905.1">
    <property type="nucleotide sequence ID" value="NZ_QVTE01000032.1"/>
</dbReference>
<evidence type="ECO:0000256" key="1">
    <source>
        <dbReference type="SAM" id="Phobius"/>
    </source>
</evidence>
<keyword evidence="1" id="KW-1133">Transmembrane helix</keyword>
<dbReference type="GO" id="GO:0045881">
    <property type="term" value="P:positive regulation of sporulation resulting in formation of a cellular spore"/>
    <property type="evidence" value="ECO:0007669"/>
    <property type="project" value="InterPro"/>
</dbReference>
<keyword evidence="3" id="KW-1185">Reference proteome</keyword>
<comment type="caution">
    <text evidence="2">The sequence shown here is derived from an EMBL/GenBank/DDBJ whole genome shotgun (WGS) entry which is preliminary data.</text>
</comment>
<keyword evidence="1" id="KW-0812">Transmembrane</keyword>
<organism evidence="2 3">
    <name type="scientific">Peribacillus saganii</name>
    <dbReference type="NCBI Taxonomy" id="2303992"/>
    <lineage>
        <taxon>Bacteria</taxon>
        <taxon>Bacillati</taxon>
        <taxon>Bacillota</taxon>
        <taxon>Bacilli</taxon>
        <taxon>Bacillales</taxon>
        <taxon>Bacillaceae</taxon>
        <taxon>Peribacillus</taxon>
    </lineage>
</organism>
<proteinExistence type="predicted"/>
<dbReference type="EMBL" id="QVTE01000032">
    <property type="protein sequence ID" value="RFU68584.1"/>
    <property type="molecule type" value="Genomic_DNA"/>
</dbReference>
<evidence type="ECO:0000313" key="2">
    <source>
        <dbReference type="EMBL" id="RFU68584.1"/>
    </source>
</evidence>
<dbReference type="InterPro" id="IPR024164">
    <property type="entry name" value="KinB-signalling_activ"/>
</dbReference>
<dbReference type="OrthoDB" id="2374256at2"/>
<feature type="transmembrane region" description="Helical" evidence="1">
    <location>
        <begin position="7"/>
        <end position="28"/>
    </location>
</feature>
<dbReference type="PIRSF" id="PIRSF029886">
    <property type="entry name" value="KBAA"/>
    <property type="match status" value="1"/>
</dbReference>
<feature type="transmembrane region" description="Helical" evidence="1">
    <location>
        <begin position="119"/>
        <end position="136"/>
    </location>
</feature>
<evidence type="ECO:0000313" key="3">
    <source>
        <dbReference type="Proteomes" id="UP000264541"/>
    </source>
</evidence>